<keyword evidence="6" id="KW-0378">Hydrolase</keyword>
<dbReference type="PANTHER" id="PTHR10429">
    <property type="entry name" value="DNA-3-METHYLADENINE GLYCOSYLASE"/>
    <property type="match status" value="1"/>
</dbReference>
<evidence type="ECO:0000256" key="3">
    <source>
        <dbReference type="ARBA" id="ARBA00009232"/>
    </source>
</evidence>
<evidence type="ECO:0000256" key="6">
    <source>
        <dbReference type="ARBA" id="ARBA00022801"/>
    </source>
</evidence>
<dbReference type="InterPro" id="IPR011034">
    <property type="entry name" value="Formyl_transferase-like_C_sf"/>
</dbReference>
<evidence type="ECO:0000256" key="12">
    <source>
        <dbReference type="ARBA" id="ARBA00078171"/>
    </source>
</evidence>
<dbReference type="Gene3D" id="3.10.300.10">
    <property type="entry name" value="Methylpurine-DNA glycosylase (MPG)"/>
    <property type="match status" value="1"/>
</dbReference>
<evidence type="ECO:0000256" key="7">
    <source>
        <dbReference type="ARBA" id="ARBA00023204"/>
    </source>
</evidence>
<dbReference type="InterPro" id="IPR003180">
    <property type="entry name" value="MPG"/>
</dbReference>
<evidence type="ECO:0000256" key="2">
    <source>
        <dbReference type="ARBA" id="ARBA00002421"/>
    </source>
</evidence>
<dbReference type="CDD" id="cd00540">
    <property type="entry name" value="AAG"/>
    <property type="match status" value="1"/>
</dbReference>
<dbReference type="EMBL" id="GECZ01015238">
    <property type="protein sequence ID" value="JAS54531.1"/>
    <property type="molecule type" value="Transcribed_RNA"/>
</dbReference>
<dbReference type="GO" id="GO:0003905">
    <property type="term" value="F:alkylbase DNA N-glycosylase activity"/>
    <property type="evidence" value="ECO:0007669"/>
    <property type="project" value="UniProtKB-EC"/>
</dbReference>
<protein>
    <recommendedName>
        <fullName evidence="10">DNA-3-methyladenine glycosylase</fullName>
        <ecNumber evidence="4">3.2.2.21</ecNumber>
    </recommendedName>
    <alternativeName>
        <fullName evidence="11">3-alkyladenine DNA glycosylase</fullName>
    </alternativeName>
    <alternativeName>
        <fullName evidence="8">3-methyladenine DNA glycosidase</fullName>
    </alternativeName>
    <alternativeName>
        <fullName evidence="13">ADPG</fullName>
    </alternativeName>
    <alternativeName>
        <fullName evidence="12">N-methylpurine-DNA glycosylase</fullName>
    </alternativeName>
</protein>
<dbReference type="HAMAP" id="MF_00527">
    <property type="entry name" value="3MGH"/>
    <property type="match status" value="1"/>
</dbReference>
<organism evidence="14">
    <name type="scientific">Cuerna arida</name>
    <dbReference type="NCBI Taxonomy" id="1464854"/>
    <lineage>
        <taxon>Eukaryota</taxon>
        <taxon>Metazoa</taxon>
        <taxon>Ecdysozoa</taxon>
        <taxon>Arthropoda</taxon>
        <taxon>Hexapoda</taxon>
        <taxon>Insecta</taxon>
        <taxon>Pterygota</taxon>
        <taxon>Neoptera</taxon>
        <taxon>Paraneoptera</taxon>
        <taxon>Hemiptera</taxon>
        <taxon>Auchenorrhyncha</taxon>
        <taxon>Membracoidea</taxon>
        <taxon>Cicadellidae</taxon>
        <taxon>Cicadellinae</taxon>
        <taxon>Proconiini</taxon>
        <taxon>Cuerna</taxon>
    </lineage>
</organism>
<evidence type="ECO:0000256" key="5">
    <source>
        <dbReference type="ARBA" id="ARBA00022763"/>
    </source>
</evidence>
<dbReference type="FunFam" id="3.10.300.10:FF:000001">
    <property type="entry name" value="Putative 3-methyladenine DNA glycosylase"/>
    <property type="match status" value="1"/>
</dbReference>
<dbReference type="SUPFAM" id="SSF50486">
    <property type="entry name" value="FMT C-terminal domain-like"/>
    <property type="match status" value="1"/>
</dbReference>
<dbReference type="Pfam" id="PF02245">
    <property type="entry name" value="Pur_DNA_glyco"/>
    <property type="match status" value="1"/>
</dbReference>
<dbReference type="PANTHER" id="PTHR10429:SF0">
    <property type="entry name" value="DNA-3-METHYLADENINE GLYCOSYLASE"/>
    <property type="match status" value="1"/>
</dbReference>
<comment type="function">
    <text evidence="2">Hydrolysis of the deoxyribose N-glycosidic bond to excise 3-methyladenine, and 7-methylguanine from the damaged DNA polymer formed by alkylation lesions.</text>
</comment>
<dbReference type="InterPro" id="IPR036995">
    <property type="entry name" value="MPG_sf"/>
</dbReference>
<evidence type="ECO:0000256" key="13">
    <source>
        <dbReference type="ARBA" id="ARBA00082988"/>
    </source>
</evidence>
<accession>A0A1B6FWN7</accession>
<dbReference type="NCBIfam" id="TIGR00567">
    <property type="entry name" value="3mg"/>
    <property type="match status" value="1"/>
</dbReference>
<evidence type="ECO:0000256" key="9">
    <source>
        <dbReference type="ARBA" id="ARBA00066187"/>
    </source>
</evidence>
<evidence type="ECO:0000313" key="14">
    <source>
        <dbReference type="EMBL" id="JAS54531.1"/>
    </source>
</evidence>
<name>A0A1B6FWN7_9HEMI</name>
<sequence length="270" mass="30411">MNNIIKKTKTKKSVTSPYFRNDQVKKFLKTSQMNDSFQKNLNSALCFPDARLKFPFFDIPCVELAKALLGKILVRVLPNGVVLKGLIVETESYLGNEDKASISYGGKITEKSKPMYMKPGTTFVYLTYGMYSLINISSQGDGAAVLLRALDPLEGMEQMIINRNGFQPNKNKPKKENKDIPHHQLCNGPAKLCISLNITKDQCNKQDLSTWPEMWVEEGSTIPEEQIVKSRRIGIDSAGPEWANKLLRFYILNNKSVSKRDKINEAVLCG</sequence>
<evidence type="ECO:0000256" key="11">
    <source>
        <dbReference type="ARBA" id="ARBA00076879"/>
    </source>
</evidence>
<evidence type="ECO:0000256" key="10">
    <source>
        <dbReference type="ARBA" id="ARBA00068926"/>
    </source>
</evidence>
<dbReference type="GO" id="GO:0006284">
    <property type="term" value="P:base-excision repair"/>
    <property type="evidence" value="ECO:0007669"/>
    <property type="project" value="InterPro"/>
</dbReference>
<evidence type="ECO:0000256" key="8">
    <source>
        <dbReference type="ARBA" id="ARBA00033426"/>
    </source>
</evidence>
<dbReference type="EC" id="3.2.2.21" evidence="4"/>
<gene>
    <name evidence="14" type="ORF">g.40902</name>
</gene>
<dbReference type="GO" id="GO:0003677">
    <property type="term" value="F:DNA binding"/>
    <property type="evidence" value="ECO:0007669"/>
    <property type="project" value="InterPro"/>
</dbReference>
<keyword evidence="7" id="KW-0234">DNA repair</keyword>
<comment type="subunit">
    <text evidence="9">Binds MBD1. Binds SSBP1.</text>
</comment>
<comment type="catalytic activity">
    <reaction evidence="1">
        <text>Hydrolysis of alkylated DNA, releasing 3-methyladenine, 3-methylguanine, 7-methylguanine and 7-methyladenine.</text>
        <dbReference type="EC" id="3.2.2.21"/>
    </reaction>
</comment>
<dbReference type="AlphaFoldDB" id="A0A1B6FWN7"/>
<evidence type="ECO:0000256" key="4">
    <source>
        <dbReference type="ARBA" id="ARBA00012000"/>
    </source>
</evidence>
<comment type="similarity">
    <text evidence="3">Belongs to the DNA glycosylase MPG family.</text>
</comment>
<reference evidence="14" key="1">
    <citation type="submission" date="2015-11" db="EMBL/GenBank/DDBJ databases">
        <title>De novo transcriptome assembly of four potential Pierce s Disease insect vectors from Arizona vineyards.</title>
        <authorList>
            <person name="Tassone E.E."/>
        </authorList>
    </citation>
    <scope>NUCLEOTIDE SEQUENCE</scope>
</reference>
<keyword evidence="5" id="KW-0227">DNA damage</keyword>
<evidence type="ECO:0000256" key="1">
    <source>
        <dbReference type="ARBA" id="ARBA00000086"/>
    </source>
</evidence>
<proteinExistence type="inferred from homology"/>